<evidence type="ECO:0000259" key="1">
    <source>
        <dbReference type="Pfam" id="PF21839"/>
    </source>
</evidence>
<dbReference type="AlphaFoldDB" id="A0A933NZR6"/>
<dbReference type="EMBL" id="JACRAF010000038">
    <property type="protein sequence ID" value="MBI4922807.1"/>
    <property type="molecule type" value="Genomic_DNA"/>
</dbReference>
<organism evidence="2 3">
    <name type="scientific">Devosia nanyangense</name>
    <dbReference type="NCBI Taxonomy" id="1228055"/>
    <lineage>
        <taxon>Bacteria</taxon>
        <taxon>Pseudomonadati</taxon>
        <taxon>Pseudomonadota</taxon>
        <taxon>Alphaproteobacteria</taxon>
        <taxon>Hyphomicrobiales</taxon>
        <taxon>Devosiaceae</taxon>
        <taxon>Devosia</taxon>
    </lineage>
</organism>
<evidence type="ECO:0000313" key="2">
    <source>
        <dbReference type="EMBL" id="MBI4922807.1"/>
    </source>
</evidence>
<gene>
    <name evidence="2" type="ORF">HY834_13760</name>
</gene>
<sequence length="70" mass="7463">MAADADRKGASGGNEVYFEFKQIGGQMRVAAIDAATATEVIVIAPVTATQIQMQNVALAKLKRRLEQSDP</sequence>
<proteinExistence type="predicted"/>
<feature type="domain" description="DUF6898" evidence="1">
    <location>
        <begin position="14"/>
        <end position="67"/>
    </location>
</feature>
<accession>A0A933NZR6</accession>
<dbReference type="Pfam" id="PF21839">
    <property type="entry name" value="DUF6898"/>
    <property type="match status" value="1"/>
</dbReference>
<protein>
    <submittedName>
        <fullName evidence="2">Serine hydroxymethyltransferase</fullName>
    </submittedName>
</protein>
<comment type="caution">
    <text evidence="2">The sequence shown here is derived from an EMBL/GenBank/DDBJ whole genome shotgun (WGS) entry which is preliminary data.</text>
</comment>
<dbReference type="InterPro" id="IPR054193">
    <property type="entry name" value="DUF6898"/>
</dbReference>
<name>A0A933NZR6_9HYPH</name>
<evidence type="ECO:0000313" key="3">
    <source>
        <dbReference type="Proteomes" id="UP000782610"/>
    </source>
</evidence>
<reference evidence="2" key="1">
    <citation type="submission" date="2020-07" db="EMBL/GenBank/DDBJ databases">
        <title>Huge and variable diversity of episymbiotic CPR bacteria and DPANN archaea in groundwater ecosystems.</title>
        <authorList>
            <person name="He C.Y."/>
            <person name="Keren R."/>
            <person name="Whittaker M."/>
            <person name="Farag I.F."/>
            <person name="Doudna J."/>
            <person name="Cate J.H.D."/>
            <person name="Banfield J.F."/>
        </authorList>
    </citation>
    <scope>NUCLEOTIDE SEQUENCE</scope>
    <source>
        <strain evidence="2">NC_groundwater_1586_Pr3_B-0.1um_66_15</strain>
    </source>
</reference>
<dbReference type="Proteomes" id="UP000782610">
    <property type="component" value="Unassembled WGS sequence"/>
</dbReference>